<protein>
    <submittedName>
        <fullName evidence="1">Uncharacterized protein</fullName>
    </submittedName>
</protein>
<dbReference type="AlphaFoldDB" id="A0AAW0LGA2"/>
<feature type="non-terminal residue" evidence="1">
    <location>
        <position position="1"/>
    </location>
</feature>
<reference evidence="1 2" key="1">
    <citation type="journal article" date="2018" name="Sci. Data">
        <title>The draft genome sequence of cork oak.</title>
        <authorList>
            <person name="Ramos A.M."/>
            <person name="Usie A."/>
            <person name="Barbosa P."/>
            <person name="Barros P.M."/>
            <person name="Capote T."/>
            <person name="Chaves I."/>
            <person name="Simoes F."/>
            <person name="Abreu I."/>
            <person name="Carrasquinho I."/>
            <person name="Faro C."/>
            <person name="Guimaraes J.B."/>
            <person name="Mendonca D."/>
            <person name="Nobrega F."/>
            <person name="Rodrigues L."/>
            <person name="Saibo N.J.M."/>
            <person name="Varela M.C."/>
            <person name="Egas C."/>
            <person name="Matos J."/>
            <person name="Miguel C.M."/>
            <person name="Oliveira M.M."/>
            <person name="Ricardo C.P."/>
            <person name="Goncalves S."/>
        </authorList>
    </citation>
    <scope>NUCLEOTIDE SEQUENCE [LARGE SCALE GENOMIC DNA]</scope>
    <source>
        <strain evidence="2">cv. HL8</strain>
    </source>
</reference>
<evidence type="ECO:0000313" key="2">
    <source>
        <dbReference type="Proteomes" id="UP000237347"/>
    </source>
</evidence>
<evidence type="ECO:0000313" key="1">
    <source>
        <dbReference type="EMBL" id="KAK7850210.1"/>
    </source>
</evidence>
<dbReference type="EMBL" id="PKMF04000103">
    <property type="protein sequence ID" value="KAK7850210.1"/>
    <property type="molecule type" value="Genomic_DNA"/>
</dbReference>
<sequence length="112" mass="13136">FLKARKCQAVLTRRVTPCSGTITNLNARECWYAGDSEKQNLDRIRDKITFSSVMANDKSTRPYSKWHISLWSLASPNNSMSKSFRIEFVCIRSPQIIVLLQYWDWNRHAYAF</sequence>
<gene>
    <name evidence="1" type="ORF">CFP56_001307</name>
</gene>
<accession>A0AAW0LGA2</accession>
<keyword evidence="2" id="KW-1185">Reference proteome</keyword>
<organism evidence="1 2">
    <name type="scientific">Quercus suber</name>
    <name type="common">Cork oak</name>
    <dbReference type="NCBI Taxonomy" id="58331"/>
    <lineage>
        <taxon>Eukaryota</taxon>
        <taxon>Viridiplantae</taxon>
        <taxon>Streptophyta</taxon>
        <taxon>Embryophyta</taxon>
        <taxon>Tracheophyta</taxon>
        <taxon>Spermatophyta</taxon>
        <taxon>Magnoliopsida</taxon>
        <taxon>eudicotyledons</taxon>
        <taxon>Gunneridae</taxon>
        <taxon>Pentapetalae</taxon>
        <taxon>rosids</taxon>
        <taxon>fabids</taxon>
        <taxon>Fagales</taxon>
        <taxon>Fagaceae</taxon>
        <taxon>Quercus</taxon>
    </lineage>
</organism>
<comment type="caution">
    <text evidence="1">The sequence shown here is derived from an EMBL/GenBank/DDBJ whole genome shotgun (WGS) entry which is preliminary data.</text>
</comment>
<dbReference type="Proteomes" id="UP000237347">
    <property type="component" value="Unassembled WGS sequence"/>
</dbReference>
<name>A0AAW0LGA2_QUESU</name>
<proteinExistence type="predicted"/>